<evidence type="ECO:0000313" key="2">
    <source>
        <dbReference type="EMBL" id="GLI62373.1"/>
    </source>
</evidence>
<reference evidence="2" key="1">
    <citation type="submission" date="2022-12" db="EMBL/GenBank/DDBJ databases">
        <authorList>
            <person name="Yamamoto K."/>
            <person name="Nozaki H."/>
        </authorList>
    </citation>
    <scope>NUCLEOTIDE SEQUENCE</scope>
    <source>
        <strain evidence="2">NIES-4468</strain>
    </source>
</reference>
<evidence type="ECO:0000313" key="4">
    <source>
        <dbReference type="Proteomes" id="UP001165090"/>
    </source>
</evidence>
<organism evidence="2 4">
    <name type="scientific">Volvox africanus</name>
    <dbReference type="NCBI Taxonomy" id="51714"/>
    <lineage>
        <taxon>Eukaryota</taxon>
        <taxon>Viridiplantae</taxon>
        <taxon>Chlorophyta</taxon>
        <taxon>core chlorophytes</taxon>
        <taxon>Chlorophyceae</taxon>
        <taxon>CS clade</taxon>
        <taxon>Chlamydomonadales</taxon>
        <taxon>Volvocaceae</taxon>
        <taxon>Volvox</taxon>
    </lineage>
</organism>
<sequence length="176" mass="18894">PPLPSPPYVPFAPAFVRSPFPFCSCNRSLHGLVPFGFDDTPSVSRSGGNLLYCLTLRSVPCADPGSSCCNQALSKVEWWSRTACRGSVRGVYLDGNKVDSQWANNGTFKIPALNLATSSIPAVGRQVCLELWASSACPTLSTFCAKGDRGICTYALFSQDKKCCPIGTFVALSSRR</sequence>
<evidence type="ECO:0000313" key="3">
    <source>
        <dbReference type="EMBL" id="GLI62376.1"/>
    </source>
</evidence>
<protein>
    <recommendedName>
        <fullName evidence="1">Pherophorin domain-containing protein</fullName>
    </recommendedName>
</protein>
<reference evidence="2 4" key="2">
    <citation type="journal article" date="2023" name="IScience">
        <title>Expanded male sex-determining region conserved during the evolution of homothallism in the green alga Volvox.</title>
        <authorList>
            <person name="Yamamoto K."/>
            <person name="Matsuzaki R."/>
            <person name="Mahakham W."/>
            <person name="Heman W."/>
            <person name="Sekimoto H."/>
            <person name="Kawachi M."/>
            <person name="Minakuchi Y."/>
            <person name="Toyoda A."/>
            <person name="Nozaki H."/>
        </authorList>
    </citation>
    <scope>NUCLEOTIDE SEQUENCE [LARGE SCALE GENOMIC DNA]</scope>
    <source>
        <strain evidence="2 4">NIES-4468</strain>
    </source>
</reference>
<dbReference type="EMBL" id="BSDZ01000013">
    <property type="protein sequence ID" value="GLI62373.1"/>
    <property type="molecule type" value="Genomic_DNA"/>
</dbReference>
<comment type="caution">
    <text evidence="2">The sequence shown here is derived from an EMBL/GenBank/DDBJ whole genome shotgun (WGS) entry which is preliminary data.</text>
</comment>
<keyword evidence="4" id="KW-1185">Reference proteome</keyword>
<feature type="domain" description="Pherophorin" evidence="1">
    <location>
        <begin position="20"/>
        <end position="165"/>
    </location>
</feature>
<dbReference type="EMBL" id="BSDZ01000013">
    <property type="protein sequence ID" value="GLI62376.1"/>
    <property type="molecule type" value="Genomic_DNA"/>
</dbReference>
<dbReference type="InterPro" id="IPR024616">
    <property type="entry name" value="Pherophorin"/>
</dbReference>
<name>A0ABQ5RXL6_9CHLO</name>
<dbReference type="Proteomes" id="UP001165090">
    <property type="component" value="Unassembled WGS sequence"/>
</dbReference>
<accession>A0ABQ5RXL6</accession>
<evidence type="ECO:0000259" key="1">
    <source>
        <dbReference type="Pfam" id="PF12499"/>
    </source>
</evidence>
<proteinExistence type="predicted"/>
<dbReference type="Pfam" id="PF12499">
    <property type="entry name" value="DUF3707"/>
    <property type="match status" value="1"/>
</dbReference>
<feature type="non-terminal residue" evidence="2">
    <location>
        <position position="1"/>
    </location>
</feature>
<gene>
    <name evidence="2" type="ORF">VaNZ11_004992</name>
    <name evidence="3" type="ORF">VaNZ11_004995</name>
</gene>